<keyword evidence="3" id="KW-1185">Reference proteome</keyword>
<dbReference type="Proteomes" id="UP000672934">
    <property type="component" value="Unassembled WGS sequence"/>
</dbReference>
<feature type="signal peptide" evidence="1">
    <location>
        <begin position="1"/>
        <end position="19"/>
    </location>
</feature>
<comment type="caution">
    <text evidence="2">The sequence shown here is derived from an EMBL/GenBank/DDBJ whole genome shotgun (WGS) entry which is preliminary data.</text>
</comment>
<protein>
    <submittedName>
        <fullName evidence="2">Uncharacterized protein</fullName>
    </submittedName>
</protein>
<dbReference type="EMBL" id="CAJPUY010000050">
    <property type="protein sequence ID" value="CAG2158511.1"/>
    <property type="molecule type" value="Genomic_DNA"/>
</dbReference>
<dbReference type="AlphaFoldDB" id="A0A916J1G6"/>
<reference evidence="2" key="1">
    <citation type="submission" date="2021-03" db="EMBL/GenBank/DDBJ databases">
        <authorList>
            <person name="Peeters C."/>
        </authorList>
    </citation>
    <scope>NUCLEOTIDE SEQUENCE</scope>
    <source>
        <strain evidence="2">LMG 31506</strain>
    </source>
</reference>
<proteinExistence type="predicted"/>
<dbReference type="RefSeq" id="WP_268914553.1">
    <property type="nucleotide sequence ID" value="NZ_CAJPUY010000050.1"/>
</dbReference>
<sequence length="44" mass="4634">MSAVLAYLLVAFCSMSAAAFFAYGADTFMIAIVAAHLGMFHGML</sequence>
<evidence type="ECO:0000256" key="1">
    <source>
        <dbReference type="SAM" id="SignalP"/>
    </source>
</evidence>
<name>A0A916J1G6_9BURK</name>
<accession>A0A916J1G6</accession>
<gene>
    <name evidence="2" type="ORF">LMG31506_06402</name>
</gene>
<evidence type="ECO:0000313" key="2">
    <source>
        <dbReference type="EMBL" id="CAG2158511.1"/>
    </source>
</evidence>
<evidence type="ECO:0000313" key="3">
    <source>
        <dbReference type="Proteomes" id="UP000672934"/>
    </source>
</evidence>
<keyword evidence="1" id="KW-0732">Signal</keyword>
<organism evidence="2 3">
    <name type="scientific">Cupriavidus yeoncheonensis</name>
    <dbReference type="NCBI Taxonomy" id="1462994"/>
    <lineage>
        <taxon>Bacteria</taxon>
        <taxon>Pseudomonadati</taxon>
        <taxon>Pseudomonadota</taxon>
        <taxon>Betaproteobacteria</taxon>
        <taxon>Burkholderiales</taxon>
        <taxon>Burkholderiaceae</taxon>
        <taxon>Cupriavidus</taxon>
    </lineage>
</organism>
<feature type="chain" id="PRO_5036826811" evidence="1">
    <location>
        <begin position="20"/>
        <end position="44"/>
    </location>
</feature>